<evidence type="ECO:0000313" key="2">
    <source>
        <dbReference type="EMBL" id="BAU18487.1"/>
    </source>
</evidence>
<evidence type="ECO:0000313" key="3">
    <source>
        <dbReference type="Proteomes" id="UP000217431"/>
    </source>
</evidence>
<protein>
    <submittedName>
        <fullName evidence="2">Uncharacterized protein</fullName>
    </submittedName>
</protein>
<feature type="compositionally biased region" description="Basic and acidic residues" evidence="1">
    <location>
        <begin position="99"/>
        <end position="110"/>
    </location>
</feature>
<dbReference type="AlphaFoldDB" id="A0A0T7ANB6"/>
<feature type="compositionally biased region" description="Pro residues" evidence="1">
    <location>
        <begin position="118"/>
        <end position="130"/>
    </location>
</feature>
<reference evidence="2 3" key="1">
    <citation type="journal article" date="2016" name="DNA Res.">
        <title>The complete genome sequencing of Prevotella intermedia strain OMA14 and a subsequent fine-scale, intra-species genomic comparison reveal an unusual amplification of conjugative and mobile transposons and identify a novel Prevotella-lineage-specific repeat.</title>
        <authorList>
            <person name="Naito M."/>
            <person name="Ogura Y."/>
            <person name="Itoh T."/>
            <person name="Shoji M."/>
            <person name="Okamoto M."/>
            <person name="Hayashi T."/>
            <person name="Nakayama K."/>
        </authorList>
    </citation>
    <scope>NUCLEOTIDE SEQUENCE [LARGE SCALE GENOMIC DNA]</scope>
    <source>
        <strain evidence="2 3">OMA14</strain>
    </source>
</reference>
<name>A0A0T7ANB6_PREIN</name>
<proteinExistence type="predicted"/>
<evidence type="ECO:0000256" key="1">
    <source>
        <dbReference type="SAM" id="MobiDB-lite"/>
    </source>
</evidence>
<dbReference type="STRING" id="28131.BWX40_07845"/>
<accession>A0A0T7ANB6</accession>
<sequence length="151" mass="16804">MAKENKKRKFTNTLTFKILLGLLVLFVLGLFYNFIVAEDDVVSEQEKQEEQQRKAALDTIDVVGDYLWSNPKTRKEDLTIDDEKTKAEAEVKKMIEEARASAAKKTKENNKAANAAPTPLPAPAVEPVPARPATAPLVEKISAPKVEKIEQ</sequence>
<organism evidence="2 3">
    <name type="scientific">Prevotella intermedia</name>
    <dbReference type="NCBI Taxonomy" id="28131"/>
    <lineage>
        <taxon>Bacteria</taxon>
        <taxon>Pseudomonadati</taxon>
        <taxon>Bacteroidota</taxon>
        <taxon>Bacteroidia</taxon>
        <taxon>Bacteroidales</taxon>
        <taxon>Prevotellaceae</taxon>
        <taxon>Prevotella</taxon>
    </lineage>
</organism>
<dbReference type="RefSeq" id="WP_096406969.1">
    <property type="nucleotide sequence ID" value="NZ_AP014597.1"/>
</dbReference>
<dbReference type="Proteomes" id="UP000217431">
    <property type="component" value="Chromosome I"/>
</dbReference>
<gene>
    <name evidence="2" type="ORF">PIOMA14_I_1979</name>
</gene>
<feature type="region of interest" description="Disordered" evidence="1">
    <location>
        <begin position="99"/>
        <end position="151"/>
    </location>
</feature>
<dbReference type="EMBL" id="AP014597">
    <property type="protein sequence ID" value="BAU18487.1"/>
    <property type="molecule type" value="Genomic_DNA"/>
</dbReference>